<accession>A0A2L0ENI7</accession>
<gene>
    <name evidence="1" type="ORF">SOCE26_022610</name>
</gene>
<sequence>MRPIDRNEVLGIGEYETIRERFRSRIIEEKRPRRVRIGDHLTAVFENRDSVLFQIQEMLRTERITSESGVLHEIETYNELVPGEGQLSLTLFVEIPERSLRDKMLVELAGLEDTVSLEVDGVAARAVGKREGAVEGRTTAVHYLKVDLPEAAQAALKARRAAASIVVAHPHYSVKAPLGKATLDKLAEDLA</sequence>
<dbReference type="RefSeq" id="WP_104978591.1">
    <property type="nucleotide sequence ID" value="NZ_CP012673.1"/>
</dbReference>
<dbReference type="InterPro" id="IPR021890">
    <property type="entry name" value="DUF3501"/>
</dbReference>
<dbReference type="EMBL" id="CP012673">
    <property type="protein sequence ID" value="AUX40859.1"/>
    <property type="molecule type" value="Genomic_DNA"/>
</dbReference>
<protein>
    <recommendedName>
        <fullName evidence="3">DUF3501 family protein</fullName>
    </recommendedName>
</protein>
<name>A0A2L0ENI7_SORCE</name>
<dbReference type="Pfam" id="PF12007">
    <property type="entry name" value="DUF3501"/>
    <property type="match status" value="1"/>
</dbReference>
<organism evidence="1 2">
    <name type="scientific">Sorangium cellulosum</name>
    <name type="common">Polyangium cellulosum</name>
    <dbReference type="NCBI Taxonomy" id="56"/>
    <lineage>
        <taxon>Bacteria</taxon>
        <taxon>Pseudomonadati</taxon>
        <taxon>Myxococcota</taxon>
        <taxon>Polyangia</taxon>
        <taxon>Polyangiales</taxon>
        <taxon>Polyangiaceae</taxon>
        <taxon>Sorangium</taxon>
    </lineage>
</organism>
<dbReference type="OrthoDB" id="9780579at2"/>
<proteinExistence type="predicted"/>
<reference evidence="1 2" key="1">
    <citation type="submission" date="2015-09" db="EMBL/GenBank/DDBJ databases">
        <title>Sorangium comparison.</title>
        <authorList>
            <person name="Zaburannyi N."/>
            <person name="Bunk B."/>
            <person name="Overmann J."/>
            <person name="Mueller R."/>
        </authorList>
    </citation>
    <scope>NUCLEOTIDE SEQUENCE [LARGE SCALE GENOMIC DNA]</scope>
    <source>
        <strain evidence="1 2">So ce26</strain>
    </source>
</reference>
<dbReference type="AlphaFoldDB" id="A0A2L0ENI7"/>
<evidence type="ECO:0000313" key="1">
    <source>
        <dbReference type="EMBL" id="AUX40859.1"/>
    </source>
</evidence>
<evidence type="ECO:0000313" key="2">
    <source>
        <dbReference type="Proteomes" id="UP000238348"/>
    </source>
</evidence>
<dbReference type="Proteomes" id="UP000238348">
    <property type="component" value="Chromosome"/>
</dbReference>
<evidence type="ECO:0008006" key="3">
    <source>
        <dbReference type="Google" id="ProtNLM"/>
    </source>
</evidence>